<dbReference type="Proteomes" id="UP000823941">
    <property type="component" value="Chromosome 10"/>
</dbReference>
<sequence>MNFGLVDYGSSSPSSSETEEEPEPREKPADEVKPCVAKLPKPSLDAPALQTSVFSNPFVEAELAKAAILEKHVKMVPGKEETQMINGKKICWSHRKGRCRFGHRCKFAHDTDIQKSPEELEAEKQRILSRSFCEGADTVTSTQPQHVPVEEVNPTDDAVWEGGSDRKKLKRPGLSQGLVPGQKVLKMYKQQKLKEKKN</sequence>
<feature type="domain" description="C3H1-type" evidence="6">
    <location>
        <begin position="85"/>
        <end position="112"/>
    </location>
</feature>
<dbReference type="Pfam" id="PF18044">
    <property type="entry name" value="zf-CCCH_4"/>
    <property type="match status" value="1"/>
</dbReference>
<feature type="region of interest" description="Disordered" evidence="5">
    <location>
        <begin position="1"/>
        <end position="32"/>
    </location>
</feature>
<dbReference type="SUPFAM" id="SSF90229">
    <property type="entry name" value="CCCH zinc finger"/>
    <property type="match status" value="1"/>
</dbReference>
<name>A0ABQ7QPW6_PLUXY</name>
<dbReference type="InterPro" id="IPR036855">
    <property type="entry name" value="Znf_CCCH_sf"/>
</dbReference>
<evidence type="ECO:0000256" key="2">
    <source>
        <dbReference type="ARBA" id="ARBA00022771"/>
    </source>
</evidence>
<dbReference type="PROSITE" id="PS50103">
    <property type="entry name" value="ZF_C3H1"/>
    <property type="match status" value="1"/>
</dbReference>
<feature type="compositionally biased region" description="Basic residues" evidence="5">
    <location>
        <begin position="189"/>
        <end position="198"/>
    </location>
</feature>
<keyword evidence="8" id="KW-1185">Reference proteome</keyword>
<reference evidence="7 8" key="1">
    <citation type="submission" date="2021-06" db="EMBL/GenBank/DDBJ databases">
        <title>A haploid diamondback moth (Plutella xylostella L.) genome assembly resolves 31 chromosomes and identifies a diamide resistance mutation.</title>
        <authorList>
            <person name="Ward C.M."/>
            <person name="Perry K.D."/>
            <person name="Baker G."/>
            <person name="Powis K."/>
            <person name="Heckel D.G."/>
            <person name="Baxter S.W."/>
        </authorList>
    </citation>
    <scope>NUCLEOTIDE SEQUENCE [LARGE SCALE GENOMIC DNA]</scope>
    <source>
        <strain evidence="7 8">LV</strain>
        <tissue evidence="7">Single pupa</tissue>
    </source>
</reference>
<proteinExistence type="predicted"/>
<accession>A0ABQ7QPW6</accession>
<dbReference type="InterPro" id="IPR041367">
    <property type="entry name" value="Znf-CCCH_4"/>
</dbReference>
<protein>
    <recommendedName>
        <fullName evidence="6">C3H1-type domain-containing protein</fullName>
    </recommendedName>
</protein>
<comment type="caution">
    <text evidence="7">The sequence shown here is derived from an EMBL/GenBank/DDBJ whole genome shotgun (WGS) entry which is preliminary data.</text>
</comment>
<feature type="zinc finger region" description="C3H1-type" evidence="4">
    <location>
        <begin position="85"/>
        <end position="112"/>
    </location>
</feature>
<organism evidence="7 8">
    <name type="scientific">Plutella xylostella</name>
    <name type="common">Diamondback moth</name>
    <name type="synonym">Plutella maculipennis</name>
    <dbReference type="NCBI Taxonomy" id="51655"/>
    <lineage>
        <taxon>Eukaryota</taxon>
        <taxon>Metazoa</taxon>
        <taxon>Ecdysozoa</taxon>
        <taxon>Arthropoda</taxon>
        <taxon>Hexapoda</taxon>
        <taxon>Insecta</taxon>
        <taxon>Pterygota</taxon>
        <taxon>Neoptera</taxon>
        <taxon>Endopterygota</taxon>
        <taxon>Lepidoptera</taxon>
        <taxon>Glossata</taxon>
        <taxon>Ditrysia</taxon>
        <taxon>Yponomeutoidea</taxon>
        <taxon>Plutellidae</taxon>
        <taxon>Plutella</taxon>
    </lineage>
</organism>
<keyword evidence="3 4" id="KW-0862">Zinc</keyword>
<keyword evidence="1 4" id="KW-0479">Metal-binding</keyword>
<evidence type="ECO:0000259" key="6">
    <source>
        <dbReference type="PROSITE" id="PS50103"/>
    </source>
</evidence>
<dbReference type="InterPro" id="IPR000571">
    <property type="entry name" value="Znf_CCCH"/>
</dbReference>
<evidence type="ECO:0000256" key="1">
    <source>
        <dbReference type="ARBA" id="ARBA00022723"/>
    </source>
</evidence>
<dbReference type="EMBL" id="JAHIBW010000010">
    <property type="protein sequence ID" value="KAG7307084.1"/>
    <property type="molecule type" value="Genomic_DNA"/>
</dbReference>
<evidence type="ECO:0000313" key="7">
    <source>
        <dbReference type="EMBL" id="KAG7307084.1"/>
    </source>
</evidence>
<evidence type="ECO:0000256" key="5">
    <source>
        <dbReference type="SAM" id="MobiDB-lite"/>
    </source>
</evidence>
<evidence type="ECO:0000256" key="4">
    <source>
        <dbReference type="PROSITE-ProRule" id="PRU00723"/>
    </source>
</evidence>
<dbReference type="Gene3D" id="4.10.1000.10">
    <property type="entry name" value="Zinc finger, CCCH-type"/>
    <property type="match status" value="1"/>
</dbReference>
<feature type="region of interest" description="Disordered" evidence="5">
    <location>
        <begin position="139"/>
        <end position="198"/>
    </location>
</feature>
<gene>
    <name evidence="7" type="ORF">JYU34_007219</name>
</gene>
<evidence type="ECO:0000313" key="8">
    <source>
        <dbReference type="Proteomes" id="UP000823941"/>
    </source>
</evidence>
<keyword evidence="2 4" id="KW-0863">Zinc-finger</keyword>
<evidence type="ECO:0000256" key="3">
    <source>
        <dbReference type="ARBA" id="ARBA00022833"/>
    </source>
</evidence>